<dbReference type="AlphaFoldDB" id="A0A0D3F3L6"/>
<proteinExistence type="predicted"/>
<evidence type="ECO:0000256" key="1">
    <source>
        <dbReference type="SAM" id="MobiDB-lite"/>
    </source>
</evidence>
<protein>
    <submittedName>
        <fullName evidence="2">Uncharacterized protein</fullName>
    </submittedName>
</protein>
<dbReference type="Gramene" id="OBART02G12210.1">
    <property type="protein sequence ID" value="OBART02G12210.1"/>
    <property type="gene ID" value="OBART02G12210"/>
</dbReference>
<dbReference type="Proteomes" id="UP000026960">
    <property type="component" value="Chromosome 2"/>
</dbReference>
<reference evidence="2" key="2">
    <citation type="submission" date="2015-03" db="UniProtKB">
        <authorList>
            <consortium name="EnsemblPlants"/>
        </authorList>
    </citation>
    <scope>IDENTIFICATION</scope>
</reference>
<evidence type="ECO:0000313" key="3">
    <source>
        <dbReference type="Proteomes" id="UP000026960"/>
    </source>
</evidence>
<sequence length="174" mass="17122">MSTAAAGRKKKGGTPEASDAAAAAPAHTLGRGVGSATAALPFSRGGRGVGLAPPPRSLGRGGGPAVAEIPPGGFPSCSASMDGFPFPPPFDGSYGGGFPSSSAWLDASGGDESSPGSWSIEGMTEAGLAGHTTFFSISVLAPAPPPAAHHHLTPVSLLLPYLKNGDLLPQVPRS</sequence>
<name>A0A0D3F3L6_9ORYZ</name>
<dbReference type="EnsemblPlants" id="OBART02G12210.1">
    <property type="protein sequence ID" value="OBART02G12210.1"/>
    <property type="gene ID" value="OBART02G12210"/>
</dbReference>
<organism evidence="2">
    <name type="scientific">Oryza barthii</name>
    <dbReference type="NCBI Taxonomy" id="65489"/>
    <lineage>
        <taxon>Eukaryota</taxon>
        <taxon>Viridiplantae</taxon>
        <taxon>Streptophyta</taxon>
        <taxon>Embryophyta</taxon>
        <taxon>Tracheophyta</taxon>
        <taxon>Spermatophyta</taxon>
        <taxon>Magnoliopsida</taxon>
        <taxon>Liliopsida</taxon>
        <taxon>Poales</taxon>
        <taxon>Poaceae</taxon>
        <taxon>BOP clade</taxon>
        <taxon>Oryzoideae</taxon>
        <taxon>Oryzeae</taxon>
        <taxon>Oryzinae</taxon>
        <taxon>Oryza</taxon>
    </lineage>
</organism>
<feature type="compositionally biased region" description="Low complexity" evidence="1">
    <location>
        <begin position="17"/>
        <end position="26"/>
    </location>
</feature>
<feature type="region of interest" description="Disordered" evidence="1">
    <location>
        <begin position="1"/>
        <end position="28"/>
    </location>
</feature>
<keyword evidence="3" id="KW-1185">Reference proteome</keyword>
<feature type="region of interest" description="Disordered" evidence="1">
    <location>
        <begin position="42"/>
        <end position="66"/>
    </location>
</feature>
<accession>A0A0D3F3L6</accession>
<dbReference type="PaxDb" id="65489-OBART02G12210.1"/>
<reference evidence="2" key="1">
    <citation type="journal article" date="2009" name="Rice">
        <title>De Novo Next Generation Sequencing of Plant Genomes.</title>
        <authorList>
            <person name="Rounsley S."/>
            <person name="Marri P.R."/>
            <person name="Yu Y."/>
            <person name="He R."/>
            <person name="Sisneros N."/>
            <person name="Goicoechea J.L."/>
            <person name="Lee S.J."/>
            <person name="Angelova A."/>
            <person name="Kudrna D."/>
            <person name="Luo M."/>
            <person name="Affourtit J."/>
            <person name="Desany B."/>
            <person name="Knight J."/>
            <person name="Niazi F."/>
            <person name="Egholm M."/>
            <person name="Wing R.A."/>
        </authorList>
    </citation>
    <scope>NUCLEOTIDE SEQUENCE [LARGE SCALE GENOMIC DNA]</scope>
    <source>
        <strain evidence="2">cv. IRGC 105608</strain>
    </source>
</reference>
<evidence type="ECO:0000313" key="2">
    <source>
        <dbReference type="EnsemblPlants" id="OBART02G12210.1"/>
    </source>
</evidence>
<dbReference type="HOGENOM" id="CLU_131760_0_0_1"/>